<feature type="region of interest" description="Disordered" evidence="1">
    <location>
        <begin position="175"/>
        <end position="207"/>
    </location>
</feature>
<dbReference type="AlphaFoldDB" id="A0AAV1H7D0"/>
<evidence type="ECO:0000256" key="1">
    <source>
        <dbReference type="SAM" id="MobiDB-lite"/>
    </source>
</evidence>
<reference evidence="2" key="1">
    <citation type="submission" date="2023-08" db="EMBL/GenBank/DDBJ databases">
        <authorList>
            <person name="Alioto T."/>
            <person name="Alioto T."/>
            <person name="Gomez Garrido J."/>
        </authorList>
    </citation>
    <scope>NUCLEOTIDE SEQUENCE</scope>
</reference>
<feature type="compositionally biased region" description="Basic residues" evidence="1">
    <location>
        <begin position="177"/>
        <end position="186"/>
    </location>
</feature>
<keyword evidence="3" id="KW-1185">Reference proteome</keyword>
<accession>A0AAV1H7D0</accession>
<dbReference type="Proteomes" id="UP001178508">
    <property type="component" value="Chromosome 19"/>
</dbReference>
<organism evidence="2 3">
    <name type="scientific">Xyrichtys novacula</name>
    <name type="common">Pearly razorfish</name>
    <name type="synonym">Hemipteronotus novacula</name>
    <dbReference type="NCBI Taxonomy" id="13765"/>
    <lineage>
        <taxon>Eukaryota</taxon>
        <taxon>Metazoa</taxon>
        <taxon>Chordata</taxon>
        <taxon>Craniata</taxon>
        <taxon>Vertebrata</taxon>
        <taxon>Euteleostomi</taxon>
        <taxon>Actinopterygii</taxon>
        <taxon>Neopterygii</taxon>
        <taxon>Teleostei</taxon>
        <taxon>Neoteleostei</taxon>
        <taxon>Acanthomorphata</taxon>
        <taxon>Eupercaria</taxon>
        <taxon>Labriformes</taxon>
        <taxon>Labridae</taxon>
        <taxon>Xyrichtys</taxon>
    </lineage>
</organism>
<gene>
    <name evidence="2" type="ORF">XNOV1_A036204</name>
</gene>
<evidence type="ECO:0000313" key="3">
    <source>
        <dbReference type="Proteomes" id="UP001178508"/>
    </source>
</evidence>
<evidence type="ECO:0000313" key="2">
    <source>
        <dbReference type="EMBL" id="CAJ1081214.1"/>
    </source>
</evidence>
<proteinExistence type="predicted"/>
<name>A0AAV1H7D0_XYRNO</name>
<protein>
    <submittedName>
        <fullName evidence="2">Uncharacterized protein</fullName>
    </submittedName>
</protein>
<dbReference type="EMBL" id="OY660882">
    <property type="protein sequence ID" value="CAJ1081214.1"/>
    <property type="molecule type" value="Genomic_DNA"/>
</dbReference>
<sequence length="236" mass="26606">MITRICKLWIAGVEPGVGPPKIKRPDSRNSPAEADSTAQWLHFLGRLSLQLWSHHSRLPSQLDSFSCMYQNHSTLQHKLCSLHLILLCLQLDLSCLHPILLCLQPDLSCLHPIHLCLQPDLFCLHPDLLCLQPELSCLHPDLFCLQPTLLCQLHNLWFLLDLQEPCLTLPSSSIKGNNKRKSKLAKQKGLTQVRPAPSPVNSARGEPATHQQYFGNWHCQATATMTLAEWRATLEA</sequence>